<evidence type="ECO:0000256" key="6">
    <source>
        <dbReference type="ARBA" id="ARBA00023136"/>
    </source>
</evidence>
<organism evidence="10 11">
    <name type="scientific">Senna tora</name>
    <dbReference type="NCBI Taxonomy" id="362788"/>
    <lineage>
        <taxon>Eukaryota</taxon>
        <taxon>Viridiplantae</taxon>
        <taxon>Streptophyta</taxon>
        <taxon>Embryophyta</taxon>
        <taxon>Tracheophyta</taxon>
        <taxon>Spermatophyta</taxon>
        <taxon>Magnoliopsida</taxon>
        <taxon>eudicotyledons</taxon>
        <taxon>Gunneridae</taxon>
        <taxon>Pentapetalae</taxon>
        <taxon>rosids</taxon>
        <taxon>fabids</taxon>
        <taxon>Fabales</taxon>
        <taxon>Fabaceae</taxon>
        <taxon>Caesalpinioideae</taxon>
        <taxon>Cassia clade</taxon>
        <taxon>Senna</taxon>
    </lineage>
</organism>
<evidence type="ECO:0000256" key="3">
    <source>
        <dbReference type="ARBA" id="ARBA00022692"/>
    </source>
</evidence>
<dbReference type="InterPro" id="IPR057097">
    <property type="entry name" value="LysM_RLK3/10"/>
</dbReference>
<evidence type="ECO:0000313" key="10">
    <source>
        <dbReference type="EMBL" id="KAF7840592.1"/>
    </source>
</evidence>
<protein>
    <submittedName>
        <fullName evidence="10">LysM domain receptor-like kinase 3</fullName>
    </submittedName>
</protein>
<accession>A0A834XA71</accession>
<feature type="domain" description="LYK3/RLK10-like LysM" evidence="9">
    <location>
        <begin position="179"/>
        <end position="220"/>
    </location>
</feature>
<name>A0A834XA71_9FABA</name>
<dbReference type="PANTHER" id="PTHR46204:SF2">
    <property type="entry name" value="CHITIN ELICITOR RECEPTOR KINASE 1"/>
    <property type="match status" value="1"/>
</dbReference>
<keyword evidence="10" id="KW-0808">Transferase</keyword>
<evidence type="ECO:0000256" key="7">
    <source>
        <dbReference type="ARBA" id="ARBA00023157"/>
    </source>
</evidence>
<dbReference type="EMBL" id="JAAIUW010000002">
    <property type="protein sequence ID" value="KAF7840592.1"/>
    <property type="molecule type" value="Genomic_DNA"/>
</dbReference>
<feature type="chain" id="PRO_5032559299" evidence="8">
    <location>
        <begin position="28"/>
        <end position="224"/>
    </location>
</feature>
<dbReference type="GO" id="GO:0045087">
    <property type="term" value="P:innate immune response"/>
    <property type="evidence" value="ECO:0007669"/>
    <property type="project" value="InterPro"/>
</dbReference>
<dbReference type="InterPro" id="IPR044812">
    <property type="entry name" value="CERK1/LYK3-like"/>
</dbReference>
<evidence type="ECO:0000256" key="4">
    <source>
        <dbReference type="ARBA" id="ARBA00022729"/>
    </source>
</evidence>
<evidence type="ECO:0000256" key="5">
    <source>
        <dbReference type="ARBA" id="ARBA00022989"/>
    </source>
</evidence>
<keyword evidence="2" id="KW-1003">Cell membrane</keyword>
<dbReference type="Proteomes" id="UP000634136">
    <property type="component" value="Unassembled WGS sequence"/>
</dbReference>
<reference evidence="10" key="1">
    <citation type="submission" date="2020-09" db="EMBL/GenBank/DDBJ databases">
        <title>Genome-Enabled Discovery of Anthraquinone Biosynthesis in Senna tora.</title>
        <authorList>
            <person name="Kang S.-H."/>
            <person name="Pandey R.P."/>
            <person name="Lee C.-M."/>
            <person name="Sim J.-S."/>
            <person name="Jeong J.-T."/>
            <person name="Choi B.-S."/>
            <person name="Jung M."/>
            <person name="Ginzburg D."/>
            <person name="Zhao K."/>
            <person name="Won S.Y."/>
            <person name="Oh T.-J."/>
            <person name="Yu Y."/>
            <person name="Kim N.-H."/>
            <person name="Lee O.R."/>
            <person name="Lee T.-H."/>
            <person name="Bashyal P."/>
            <person name="Kim T.-S."/>
            <person name="Lee W.-H."/>
            <person name="Kawkins C."/>
            <person name="Kim C.-K."/>
            <person name="Kim J.S."/>
            <person name="Ahn B.O."/>
            <person name="Rhee S.Y."/>
            <person name="Sohng J.K."/>
        </authorList>
    </citation>
    <scope>NUCLEOTIDE SEQUENCE</scope>
    <source>
        <tissue evidence="10">Leaf</tissue>
    </source>
</reference>
<evidence type="ECO:0000256" key="8">
    <source>
        <dbReference type="SAM" id="SignalP"/>
    </source>
</evidence>
<dbReference type="AlphaFoldDB" id="A0A834XA71"/>
<keyword evidence="10" id="KW-0675">Receptor</keyword>
<keyword evidence="3" id="KW-0812">Transmembrane</keyword>
<keyword evidence="10" id="KW-0418">Kinase</keyword>
<dbReference type="GO" id="GO:0005886">
    <property type="term" value="C:plasma membrane"/>
    <property type="evidence" value="ECO:0007669"/>
    <property type="project" value="UniProtKB-SubCell"/>
</dbReference>
<comment type="subcellular location">
    <subcellularLocation>
        <location evidence="1">Cell membrane</location>
        <topology evidence="1">Single-pass membrane protein</topology>
    </subcellularLocation>
</comment>
<dbReference type="OrthoDB" id="1843677at2759"/>
<keyword evidence="6" id="KW-0472">Membrane</keyword>
<comment type="caution">
    <text evidence="10">The sequence shown here is derived from an EMBL/GenBank/DDBJ whole genome shotgun (WGS) entry which is preliminary data.</text>
</comment>
<evidence type="ECO:0000256" key="2">
    <source>
        <dbReference type="ARBA" id="ARBA00022475"/>
    </source>
</evidence>
<keyword evidence="5" id="KW-1133">Transmembrane helix</keyword>
<evidence type="ECO:0000259" key="9">
    <source>
        <dbReference type="Pfam" id="PF23577"/>
    </source>
</evidence>
<keyword evidence="4 8" id="KW-0732">Signal</keyword>
<keyword evidence="11" id="KW-1185">Reference proteome</keyword>
<sequence length="224" mass="25041">MTLKNTPLNLIFLLVLVLLIELWALKAQSICRPKYGCDLALASYYVADDDEEATNLTHISHLFSLQIPQILKFNPNLQKNPNSPNDSIPVPPRTRVRVPFTCDCLNEDFLGHTFAYTARHGDTYRRIAQRFFANLTTEDWVGRMNLLVPTDLPDGVRINVTVNCSCGDGHVSRDYGLFLTYPIRNGEGLAEVAAENGVPAEVIRRYNVESNFSAGLVYVPAKGL</sequence>
<evidence type="ECO:0000313" key="11">
    <source>
        <dbReference type="Proteomes" id="UP000634136"/>
    </source>
</evidence>
<dbReference type="PANTHER" id="PTHR46204">
    <property type="entry name" value="CHITIN ELICITOR RECEPTOR KINASE 1-RELATED"/>
    <property type="match status" value="1"/>
</dbReference>
<dbReference type="GO" id="GO:0019199">
    <property type="term" value="F:transmembrane receptor protein kinase activity"/>
    <property type="evidence" value="ECO:0007669"/>
    <property type="project" value="InterPro"/>
</dbReference>
<proteinExistence type="predicted"/>
<gene>
    <name evidence="10" type="ORF">G2W53_002890</name>
</gene>
<feature type="signal peptide" evidence="8">
    <location>
        <begin position="1"/>
        <end position="27"/>
    </location>
</feature>
<evidence type="ECO:0000256" key="1">
    <source>
        <dbReference type="ARBA" id="ARBA00004162"/>
    </source>
</evidence>
<dbReference type="Pfam" id="PF23577">
    <property type="entry name" value="LysM_RLK"/>
    <property type="match status" value="1"/>
</dbReference>
<keyword evidence="7" id="KW-1015">Disulfide bond</keyword>